<dbReference type="GO" id="GO:0019563">
    <property type="term" value="P:glycerol catabolic process"/>
    <property type="evidence" value="ECO:0007669"/>
    <property type="project" value="TreeGrafter"/>
</dbReference>
<dbReference type="PANTHER" id="PTHR10196">
    <property type="entry name" value="SUGAR KINASE"/>
    <property type="match status" value="1"/>
</dbReference>
<keyword evidence="2" id="KW-0808">Transferase</keyword>
<dbReference type="PANTHER" id="PTHR10196:SF69">
    <property type="entry name" value="GLYCEROL KINASE"/>
    <property type="match status" value="1"/>
</dbReference>
<evidence type="ECO:0000256" key="1">
    <source>
        <dbReference type="ARBA" id="ARBA00009156"/>
    </source>
</evidence>
<accession>A0A6J6MEX7</accession>
<dbReference type="InterPro" id="IPR018485">
    <property type="entry name" value="FGGY_C"/>
</dbReference>
<keyword evidence="4" id="KW-0418">Kinase</keyword>
<reference evidence="7" key="1">
    <citation type="submission" date="2020-05" db="EMBL/GenBank/DDBJ databases">
        <authorList>
            <person name="Chiriac C."/>
            <person name="Salcher M."/>
            <person name="Ghai R."/>
            <person name="Kavagutti S V."/>
        </authorList>
    </citation>
    <scope>NUCLEOTIDE SEQUENCE</scope>
</reference>
<dbReference type="Pfam" id="PF02782">
    <property type="entry name" value="FGGY_C"/>
    <property type="match status" value="1"/>
</dbReference>
<evidence type="ECO:0000256" key="4">
    <source>
        <dbReference type="ARBA" id="ARBA00022777"/>
    </source>
</evidence>
<organism evidence="7">
    <name type="scientific">freshwater metagenome</name>
    <dbReference type="NCBI Taxonomy" id="449393"/>
    <lineage>
        <taxon>unclassified sequences</taxon>
        <taxon>metagenomes</taxon>
        <taxon>ecological metagenomes</taxon>
    </lineage>
</organism>
<dbReference type="SUPFAM" id="SSF53067">
    <property type="entry name" value="Actin-like ATPase domain"/>
    <property type="match status" value="1"/>
</dbReference>
<dbReference type="GO" id="GO:0005524">
    <property type="term" value="F:ATP binding"/>
    <property type="evidence" value="ECO:0007669"/>
    <property type="project" value="UniProtKB-KW"/>
</dbReference>
<dbReference type="InterPro" id="IPR043129">
    <property type="entry name" value="ATPase_NBD"/>
</dbReference>
<keyword evidence="3" id="KW-0547">Nucleotide-binding</keyword>
<proteinExistence type="inferred from homology"/>
<dbReference type="GO" id="GO:0005829">
    <property type="term" value="C:cytosol"/>
    <property type="evidence" value="ECO:0007669"/>
    <property type="project" value="TreeGrafter"/>
</dbReference>
<name>A0A6J6MEX7_9ZZZZ</name>
<evidence type="ECO:0000256" key="3">
    <source>
        <dbReference type="ARBA" id="ARBA00022741"/>
    </source>
</evidence>
<dbReference type="Gene3D" id="3.30.420.40">
    <property type="match status" value="1"/>
</dbReference>
<dbReference type="AlphaFoldDB" id="A0A6J6MEX7"/>
<feature type="domain" description="Carbohydrate kinase FGGY C-terminal" evidence="6">
    <location>
        <begin position="3"/>
        <end position="45"/>
    </location>
</feature>
<gene>
    <name evidence="7" type="ORF">UFOPK2254_01286</name>
</gene>
<evidence type="ECO:0000256" key="5">
    <source>
        <dbReference type="ARBA" id="ARBA00022840"/>
    </source>
</evidence>
<protein>
    <submittedName>
        <fullName evidence="7">Unannotated protein</fullName>
    </submittedName>
</protein>
<keyword evidence="5" id="KW-0067">ATP-binding</keyword>
<comment type="similarity">
    <text evidence="1">Belongs to the FGGY kinase family.</text>
</comment>
<evidence type="ECO:0000256" key="2">
    <source>
        <dbReference type="ARBA" id="ARBA00022679"/>
    </source>
</evidence>
<evidence type="ECO:0000259" key="6">
    <source>
        <dbReference type="Pfam" id="PF02782"/>
    </source>
</evidence>
<dbReference type="EMBL" id="CAEZWO010000156">
    <property type="protein sequence ID" value="CAB4671498.1"/>
    <property type="molecule type" value="Genomic_DNA"/>
</dbReference>
<dbReference type="GO" id="GO:0004370">
    <property type="term" value="F:glycerol kinase activity"/>
    <property type="evidence" value="ECO:0007669"/>
    <property type="project" value="TreeGrafter"/>
</dbReference>
<sequence length="93" mass="10451">MRVDGGITANELCMQLQSDILGITIKRPTIIETTAVGAAYAAGLAVGYWEDIDELKKHWSISKEWNPIMNASTRTEGFRLWKKAVARTLNWVE</sequence>
<evidence type="ECO:0000313" key="7">
    <source>
        <dbReference type="EMBL" id="CAB4671498.1"/>
    </source>
</evidence>